<evidence type="ECO:0000313" key="2">
    <source>
        <dbReference type="EMBL" id="SEW42747.1"/>
    </source>
</evidence>
<dbReference type="GeneID" id="99988545"/>
<dbReference type="CDD" id="cd14727">
    <property type="entry name" value="ChanN-like"/>
    <property type="match status" value="1"/>
</dbReference>
<dbReference type="STRING" id="1267423.SAMN05216290_3879"/>
<dbReference type="Pfam" id="PF04187">
    <property type="entry name" value="Cofac_haem_bdg"/>
    <property type="match status" value="1"/>
</dbReference>
<dbReference type="AlphaFoldDB" id="A0A1I0RNA6"/>
<reference evidence="3" key="1">
    <citation type="submission" date="2016-10" db="EMBL/GenBank/DDBJ databases">
        <authorList>
            <person name="Varghese N."/>
            <person name="Submissions S."/>
        </authorList>
    </citation>
    <scope>NUCLEOTIDE SEQUENCE [LARGE SCALE GENOMIC DNA]</scope>
    <source>
        <strain evidence="3">CGMCC 1.12402</strain>
    </source>
</reference>
<proteinExistence type="predicted"/>
<dbReference type="EMBL" id="FOIR01000005">
    <property type="protein sequence ID" value="SEW42747.1"/>
    <property type="molecule type" value="Genomic_DNA"/>
</dbReference>
<evidence type="ECO:0000313" key="3">
    <source>
        <dbReference type="Proteomes" id="UP000199437"/>
    </source>
</evidence>
<gene>
    <name evidence="2" type="ORF">SAMN05216290_3879</name>
</gene>
<organism evidence="2 3">
    <name type="scientific">Roseivirga pacifica</name>
    <dbReference type="NCBI Taxonomy" id="1267423"/>
    <lineage>
        <taxon>Bacteria</taxon>
        <taxon>Pseudomonadati</taxon>
        <taxon>Bacteroidota</taxon>
        <taxon>Cytophagia</taxon>
        <taxon>Cytophagales</taxon>
        <taxon>Roseivirgaceae</taxon>
        <taxon>Roseivirga</taxon>
    </lineage>
</organism>
<accession>A0A1I0RNA6</accession>
<dbReference type="Gene3D" id="3.40.50.11550">
    <property type="match status" value="1"/>
</dbReference>
<dbReference type="Proteomes" id="UP000199437">
    <property type="component" value="Unassembled WGS sequence"/>
</dbReference>
<keyword evidence="3" id="KW-1185">Reference proteome</keyword>
<feature type="domain" description="Haem-binding uptake Tiki superfamily ChaN" evidence="1">
    <location>
        <begin position="61"/>
        <end position="265"/>
    </location>
</feature>
<dbReference type="SUPFAM" id="SSF159501">
    <property type="entry name" value="EreA/ChaN-like"/>
    <property type="match status" value="1"/>
</dbReference>
<dbReference type="RefSeq" id="WP_245733651.1">
    <property type="nucleotide sequence ID" value="NZ_FOIR01000005.1"/>
</dbReference>
<sequence>MESTSSELKVKLRKPFWALFFGMRVAIATLFLFVSFAAMAQKHPAYTLYNSKGKKVSFKKMVRKLEKADVVFLGESHNNPISHWLQLEIAQKLDETKNITIGAEMFERDNEEALQAYMSGTIDAQKLDSIARLWKNFTTDYKPLVDYARAHDIRYVSTNIPRRYASQVYREGLGSLEELTAEEKSWIAPLPIAFDAELPGYQNMLGMMEGHAAPTFPMAQAIKDATMAHFILANYTEGELFIHLNGSYHSDNHGTIRGEGIVWYLKKERPDLEHLTVTTVSQKDVSKLEKEYAGRADFIICVPENMTKTY</sequence>
<evidence type="ECO:0000259" key="1">
    <source>
        <dbReference type="Pfam" id="PF04187"/>
    </source>
</evidence>
<protein>
    <submittedName>
        <fullName evidence="2">Uncharacterized iron-regulated protein</fullName>
    </submittedName>
</protein>
<dbReference type="InterPro" id="IPR007314">
    <property type="entry name" value="Cofac_haem-bd_dom"/>
</dbReference>
<name>A0A1I0RNA6_9BACT</name>